<gene>
    <name evidence="2" type="ORF">O181_019305</name>
</gene>
<keyword evidence="3" id="KW-1185">Reference proteome</keyword>
<comment type="caution">
    <text evidence="2">The sequence shown here is derived from an EMBL/GenBank/DDBJ whole genome shotgun (WGS) entry which is preliminary data.</text>
</comment>
<dbReference type="EMBL" id="AVOT02005643">
    <property type="protein sequence ID" value="MBW0479590.1"/>
    <property type="molecule type" value="Genomic_DNA"/>
</dbReference>
<evidence type="ECO:0000256" key="1">
    <source>
        <dbReference type="SAM" id="MobiDB-lite"/>
    </source>
</evidence>
<evidence type="ECO:0000313" key="2">
    <source>
        <dbReference type="EMBL" id="MBW0479590.1"/>
    </source>
</evidence>
<dbReference type="Proteomes" id="UP000765509">
    <property type="component" value="Unassembled WGS sequence"/>
</dbReference>
<evidence type="ECO:0000313" key="3">
    <source>
        <dbReference type="Proteomes" id="UP000765509"/>
    </source>
</evidence>
<accession>A0A9Q3GUW9</accession>
<proteinExistence type="predicted"/>
<protein>
    <submittedName>
        <fullName evidence="2">Uncharacterized protein</fullName>
    </submittedName>
</protein>
<feature type="region of interest" description="Disordered" evidence="1">
    <location>
        <begin position="137"/>
        <end position="159"/>
    </location>
</feature>
<reference evidence="2" key="1">
    <citation type="submission" date="2021-03" db="EMBL/GenBank/DDBJ databases">
        <title>Draft genome sequence of rust myrtle Austropuccinia psidii MF-1, a brazilian biotype.</title>
        <authorList>
            <person name="Quecine M.C."/>
            <person name="Pachon D.M.R."/>
            <person name="Bonatelli M.L."/>
            <person name="Correr F.H."/>
            <person name="Franceschini L.M."/>
            <person name="Leite T.F."/>
            <person name="Margarido G.R.A."/>
            <person name="Almeida C.A."/>
            <person name="Ferrarezi J.A."/>
            <person name="Labate C.A."/>
        </authorList>
    </citation>
    <scope>NUCLEOTIDE SEQUENCE</scope>
    <source>
        <strain evidence="2">MF-1</strain>
    </source>
</reference>
<organism evidence="2 3">
    <name type="scientific">Austropuccinia psidii MF-1</name>
    <dbReference type="NCBI Taxonomy" id="1389203"/>
    <lineage>
        <taxon>Eukaryota</taxon>
        <taxon>Fungi</taxon>
        <taxon>Dikarya</taxon>
        <taxon>Basidiomycota</taxon>
        <taxon>Pucciniomycotina</taxon>
        <taxon>Pucciniomycetes</taxon>
        <taxon>Pucciniales</taxon>
        <taxon>Sphaerophragmiaceae</taxon>
        <taxon>Austropuccinia</taxon>
    </lineage>
</organism>
<dbReference type="AlphaFoldDB" id="A0A9Q3GUW9"/>
<sequence length="159" mass="17734">MSEEYQITLMSYANLVPVIKLPRLNNSVIPTSNPSQQLQKAFTFVWCSGAHHSRWGVLSQPHVITLPMSVYGKYSLTPFYGQLDHFSVLWPFGNITFHWPLMSSDHILQPLGLFSNSPPHQPPVQYLFFGPGGPSGLPGASGPSSHHQGLWPNPFDYGF</sequence>
<name>A0A9Q3GUW9_9BASI</name>